<feature type="domain" description="AMP-dependent synthetase/ligase" evidence="3">
    <location>
        <begin position="31"/>
        <end position="422"/>
    </location>
</feature>
<dbReference type="InterPro" id="IPR020845">
    <property type="entry name" value="AMP-binding_CS"/>
</dbReference>
<dbReference type="PANTHER" id="PTHR43201">
    <property type="entry name" value="ACYL-COA SYNTHETASE"/>
    <property type="match status" value="1"/>
</dbReference>
<dbReference type="RefSeq" id="WP_130780450.1">
    <property type="nucleotide sequence ID" value="NZ_BIMR01000052.1"/>
</dbReference>
<dbReference type="EMBL" id="BIMR01000052">
    <property type="protein sequence ID" value="GCE75846.1"/>
    <property type="molecule type" value="Genomic_DNA"/>
</dbReference>
<dbReference type="InterPro" id="IPR045851">
    <property type="entry name" value="AMP-bd_C_sf"/>
</dbReference>
<evidence type="ECO:0000256" key="1">
    <source>
        <dbReference type="ARBA" id="ARBA00006432"/>
    </source>
</evidence>
<dbReference type="AlphaFoldDB" id="A0A402DP27"/>
<gene>
    <name evidence="5" type="ORF">CBZ_09020</name>
</gene>
<dbReference type="GO" id="GO:0006631">
    <property type="term" value="P:fatty acid metabolic process"/>
    <property type="evidence" value="ECO:0007669"/>
    <property type="project" value="TreeGrafter"/>
</dbReference>
<evidence type="ECO:0000256" key="2">
    <source>
        <dbReference type="ARBA" id="ARBA00022598"/>
    </source>
</evidence>
<accession>A0A402DP27</accession>
<protein>
    <submittedName>
        <fullName evidence="5">Long-chain-fatty-acid--CoA ligase</fullName>
    </submittedName>
</protein>
<evidence type="ECO:0000259" key="4">
    <source>
        <dbReference type="Pfam" id="PF13193"/>
    </source>
</evidence>
<dbReference type="InterPro" id="IPR000873">
    <property type="entry name" value="AMP-dep_synth/lig_dom"/>
</dbReference>
<dbReference type="Pfam" id="PF13193">
    <property type="entry name" value="AMP-binding_C"/>
    <property type="match status" value="1"/>
</dbReference>
<dbReference type="OrthoDB" id="9803968at2"/>
<evidence type="ECO:0000313" key="5">
    <source>
        <dbReference type="EMBL" id="GCE75846.1"/>
    </source>
</evidence>
<dbReference type="Gene3D" id="3.40.50.12780">
    <property type="entry name" value="N-terminal domain of ligase-like"/>
    <property type="match status" value="1"/>
</dbReference>
<sequence length="564" mass="59645">MSSTGDGLVLDLPPGVPREVEVPDESLVAALDRAAATWPDRVALDFLGATTTYRELADAAARGAQVLLDLGVQPGDRVALAIPNCPAHVVAFYAALRVGAVVVEHNPTYTADELAHQLADSGAVVALVWQKTVPAVRATLDRTAVRAVVAVDLSADLPWRSRFALRLPVAKARRTRAAMCGPVPPGVPSWHRLVASARPVRDDVPGPGADDVALLQYTGGTTGTPKAAVLSHRNLVANALQGHAWTGAVPGTEVVFGVLPFFHAFGLTLCLTYAVRVGATLVAFPSFDPALVLAAQRRRPGTFLPAVPPMLDRLAAAAEKSGTDLTSFRHAISGAMALPPATAQRWEAVTGGLVVEGYGMTETSPVALGNPLTAERRPGTLGLPFPSTEIRVVDQEDPTRDVDAATGGELLIRGPQVFQGYWQRPEETAAQLLPGGWLRTGDVVRVDAGSVVLVDRMKEMIVTGGFKVYPSQVEDHLRTMPGILDVAVVGVPGGDMGESVVAAVVLDADASGVDLTAVREWCERRLARYALPRRLVVLTELPRSQVGKVLRRVVRDQVLAGEPA</sequence>
<organism evidence="5 6">
    <name type="scientific">Cellulomonas biazotea</name>
    <dbReference type="NCBI Taxonomy" id="1709"/>
    <lineage>
        <taxon>Bacteria</taxon>
        <taxon>Bacillati</taxon>
        <taxon>Actinomycetota</taxon>
        <taxon>Actinomycetes</taxon>
        <taxon>Micrococcales</taxon>
        <taxon>Cellulomonadaceae</taxon>
        <taxon>Cellulomonas</taxon>
    </lineage>
</organism>
<dbReference type="InterPro" id="IPR025110">
    <property type="entry name" value="AMP-bd_C"/>
</dbReference>
<dbReference type="PROSITE" id="PS00455">
    <property type="entry name" value="AMP_BINDING"/>
    <property type="match status" value="1"/>
</dbReference>
<dbReference type="Proteomes" id="UP000289954">
    <property type="component" value="Unassembled WGS sequence"/>
</dbReference>
<evidence type="ECO:0000259" key="3">
    <source>
        <dbReference type="Pfam" id="PF00501"/>
    </source>
</evidence>
<dbReference type="SUPFAM" id="SSF56801">
    <property type="entry name" value="Acetyl-CoA synthetase-like"/>
    <property type="match status" value="1"/>
</dbReference>
<comment type="similarity">
    <text evidence="1">Belongs to the ATP-dependent AMP-binding enzyme family.</text>
</comment>
<feature type="domain" description="AMP-binding enzyme C-terminal" evidence="4">
    <location>
        <begin position="473"/>
        <end position="548"/>
    </location>
</feature>
<evidence type="ECO:0000313" key="6">
    <source>
        <dbReference type="Proteomes" id="UP000289954"/>
    </source>
</evidence>
<reference evidence="5 6" key="1">
    <citation type="submission" date="2019-01" db="EMBL/GenBank/DDBJ databases">
        <title>Draft genome sequence of Cellulomonas takizawaensis strain TKZ-21.</title>
        <authorList>
            <person name="Yamamura H."/>
            <person name="Hayashi T."/>
            <person name="Hamada M."/>
            <person name="Serisawa Y."/>
            <person name="Matsuyama K."/>
            <person name="Nakagawa Y."/>
            <person name="Otoguro M."/>
            <person name="Yanagida F."/>
            <person name="Hayakawa M."/>
        </authorList>
    </citation>
    <scope>NUCLEOTIDE SEQUENCE [LARGE SCALE GENOMIC DNA]</scope>
    <source>
        <strain evidence="5 6">NBRC12680</strain>
    </source>
</reference>
<name>A0A402DP27_9CELL</name>
<dbReference type="CDD" id="cd05936">
    <property type="entry name" value="FC-FACS_FadD_like"/>
    <property type="match status" value="1"/>
</dbReference>
<comment type="caution">
    <text evidence="5">The sequence shown here is derived from an EMBL/GenBank/DDBJ whole genome shotgun (WGS) entry which is preliminary data.</text>
</comment>
<dbReference type="GO" id="GO:0031956">
    <property type="term" value="F:medium-chain fatty acid-CoA ligase activity"/>
    <property type="evidence" value="ECO:0007669"/>
    <property type="project" value="TreeGrafter"/>
</dbReference>
<keyword evidence="6" id="KW-1185">Reference proteome</keyword>
<dbReference type="InterPro" id="IPR042099">
    <property type="entry name" value="ANL_N_sf"/>
</dbReference>
<dbReference type="PANTHER" id="PTHR43201:SF5">
    <property type="entry name" value="MEDIUM-CHAIN ACYL-COA LIGASE ACSF2, MITOCHONDRIAL"/>
    <property type="match status" value="1"/>
</dbReference>
<proteinExistence type="inferred from homology"/>
<keyword evidence="2 5" id="KW-0436">Ligase</keyword>
<dbReference type="Pfam" id="PF00501">
    <property type="entry name" value="AMP-binding"/>
    <property type="match status" value="1"/>
</dbReference>
<dbReference type="Gene3D" id="3.30.300.30">
    <property type="match status" value="1"/>
</dbReference>